<sequence>MKGIEQLFKTNMTQADIVRDGYNVSAAARRFGIKETADTLSFDVGCPGVMHPLDETPVIEKVWILPFSGVKGDKAERATQFVNALRITDLLILECAEEAVAMMQALDVRGKQILDVRGKVMLCSIIDANQQLFPDFQLVREIVKANMNIDPNNVSYPDKSPVTDGQIAELYIRPYLAELDAISPTEEHKEAESTVTAPEKVDIGVLAQLMVADGSINGYEDTLRELKQNPNDFNSLHEAVSSLLTTDLELKVNAVLLGLDYLDN</sequence>
<protein>
    <submittedName>
        <fullName evidence="1">Uncharacterized protein</fullName>
    </submittedName>
</protein>
<evidence type="ECO:0000313" key="2">
    <source>
        <dbReference type="Proteomes" id="UP001326613"/>
    </source>
</evidence>
<accession>A0ABZ0UUT0</accession>
<reference evidence="1 2" key="1">
    <citation type="submission" date="2022-10" db="EMBL/GenBank/DDBJ databases">
        <title>Host association and intracellularity evolved multiple times independently in the Rickettsiales.</title>
        <authorList>
            <person name="Castelli M."/>
            <person name="Nardi T."/>
            <person name="Gammuto L."/>
            <person name="Bellinzona G."/>
            <person name="Sabaneyeva E."/>
            <person name="Potekhin A."/>
            <person name="Serra V."/>
            <person name="Petroni G."/>
            <person name="Sassera D."/>
        </authorList>
    </citation>
    <scope>NUCLEOTIDE SEQUENCE [LARGE SCALE GENOMIC DNA]</scope>
    <source>
        <strain evidence="1 2">Kr 154-4</strain>
    </source>
</reference>
<dbReference type="EMBL" id="CP112932">
    <property type="protein sequence ID" value="WPY01256.1"/>
    <property type="molecule type" value="Genomic_DNA"/>
</dbReference>
<dbReference type="Proteomes" id="UP001326613">
    <property type="component" value="Chromosome"/>
</dbReference>
<keyword evidence="2" id="KW-1185">Reference proteome</keyword>
<proteinExistence type="predicted"/>
<gene>
    <name evidence="1" type="ORF">Trichorick_01164</name>
</gene>
<dbReference type="RefSeq" id="WP_323738042.1">
    <property type="nucleotide sequence ID" value="NZ_CP112932.1"/>
</dbReference>
<evidence type="ECO:0000313" key="1">
    <source>
        <dbReference type="EMBL" id="WPY01256.1"/>
    </source>
</evidence>
<name>A0ABZ0UUT0_9RICK</name>
<organism evidence="1 2">
    <name type="scientific">Candidatus Trichorickettsia mobilis</name>
    <dbReference type="NCBI Taxonomy" id="1346319"/>
    <lineage>
        <taxon>Bacteria</taxon>
        <taxon>Pseudomonadati</taxon>
        <taxon>Pseudomonadota</taxon>
        <taxon>Alphaproteobacteria</taxon>
        <taxon>Rickettsiales</taxon>
        <taxon>Rickettsiaceae</taxon>
        <taxon>Rickettsieae</taxon>
        <taxon>Candidatus Trichorickettsia</taxon>
    </lineage>
</organism>